<dbReference type="EMBL" id="CP128400">
    <property type="protein sequence ID" value="WJW69245.1"/>
    <property type="molecule type" value="Genomic_DNA"/>
</dbReference>
<proteinExistence type="predicted"/>
<feature type="transmembrane region" description="Helical" evidence="1">
    <location>
        <begin position="83"/>
        <end position="104"/>
    </location>
</feature>
<dbReference type="RefSeq" id="WP_341471131.1">
    <property type="nucleotide sequence ID" value="NZ_CP128400.1"/>
</dbReference>
<feature type="transmembrane region" description="Helical" evidence="1">
    <location>
        <begin position="229"/>
        <end position="247"/>
    </location>
</feature>
<dbReference type="EMBL" id="JACATZ010000003">
    <property type="protein sequence ID" value="NWJ47328.1"/>
    <property type="molecule type" value="Genomic_DNA"/>
</dbReference>
<feature type="transmembrane region" description="Helical" evidence="1">
    <location>
        <begin position="202"/>
        <end position="223"/>
    </location>
</feature>
<organism evidence="2 4">
    <name type="scientific">Candidatus Chlorohelix allophototropha</name>
    <dbReference type="NCBI Taxonomy" id="3003348"/>
    <lineage>
        <taxon>Bacteria</taxon>
        <taxon>Bacillati</taxon>
        <taxon>Chloroflexota</taxon>
        <taxon>Chloroflexia</taxon>
        <taxon>Candidatus Chloroheliales</taxon>
        <taxon>Candidatus Chloroheliaceae</taxon>
        <taxon>Candidatus Chlorohelix</taxon>
    </lineage>
</organism>
<sequence length="284" mass="30952">MRIDRIITLVFLIAITQAFLLVFDPAGGFFATNIDQNLIFPLTVIILSALVLITMGIADAVVRSHPQIYLVKLPALRFGRNKFEIAPFAWIVPGLLVVGSYLFIRLFADAVVQISGTVLFSLLILLVVIAQYYSIGRQSRYYGWAVIGLNITTYLTGFLIFSSVYVNKWRAFISAPLIGLTGLLLAYELLRQTRAPRGKVLTACLIAGITLGEVALALNYWAVSALVGGIVPLLICYILVGLLQAHLTGNLNKAVLREYLVVSVISIALVVWAVLANIKLGSGS</sequence>
<reference evidence="2 4" key="1">
    <citation type="submission" date="2020-06" db="EMBL/GenBank/DDBJ databases">
        <title>Anoxygenic phototrophic Chloroflexota member uses a Type I reaction center.</title>
        <authorList>
            <person name="Tsuji J.M."/>
            <person name="Shaw N.A."/>
            <person name="Nagashima S."/>
            <person name="Venkiteswaran J."/>
            <person name="Schiff S.L."/>
            <person name="Hanada S."/>
            <person name="Tank M."/>
            <person name="Neufeld J.D."/>
        </authorList>
    </citation>
    <scope>NUCLEOTIDE SEQUENCE [LARGE SCALE GENOMIC DNA]</scope>
    <source>
        <strain evidence="2">L227-S17</strain>
    </source>
</reference>
<keyword evidence="5" id="KW-1185">Reference proteome</keyword>
<dbReference type="Proteomes" id="UP001431572">
    <property type="component" value="Chromosome 2"/>
</dbReference>
<evidence type="ECO:0000313" key="4">
    <source>
        <dbReference type="Proteomes" id="UP000521676"/>
    </source>
</evidence>
<gene>
    <name evidence="2" type="ORF">HXX08_15825</name>
    <name evidence="3" type="ORF">OZ401_002846</name>
</gene>
<feature type="transmembrane region" description="Helical" evidence="1">
    <location>
        <begin position="171"/>
        <end position="190"/>
    </location>
</feature>
<keyword evidence="1" id="KW-1133">Transmembrane helix</keyword>
<dbReference type="AlphaFoldDB" id="A0A8T7M5E9"/>
<evidence type="ECO:0000313" key="3">
    <source>
        <dbReference type="EMBL" id="WJW69245.1"/>
    </source>
</evidence>
<dbReference type="Pfam" id="PF18900">
    <property type="entry name" value="DUF5656"/>
    <property type="match status" value="1"/>
</dbReference>
<feature type="transmembrane region" description="Helical" evidence="1">
    <location>
        <begin position="38"/>
        <end position="62"/>
    </location>
</feature>
<reference evidence="3" key="2">
    <citation type="journal article" date="2024" name="Nature">
        <title>Anoxygenic phototroph of the Chloroflexota uses a type I reaction centre.</title>
        <authorList>
            <person name="Tsuji J.M."/>
            <person name="Shaw N.A."/>
            <person name="Nagashima S."/>
            <person name="Venkiteswaran J.J."/>
            <person name="Schiff S.L."/>
            <person name="Watanabe T."/>
            <person name="Fukui M."/>
            <person name="Hanada S."/>
            <person name="Tank M."/>
            <person name="Neufeld J.D."/>
        </authorList>
    </citation>
    <scope>NUCLEOTIDE SEQUENCE</scope>
    <source>
        <strain evidence="3">L227-S17</strain>
    </source>
</reference>
<evidence type="ECO:0000256" key="1">
    <source>
        <dbReference type="SAM" id="Phobius"/>
    </source>
</evidence>
<accession>A0A8T7M5E9</accession>
<keyword evidence="1" id="KW-0472">Membrane</keyword>
<name>A0A8T7M5E9_9CHLR</name>
<evidence type="ECO:0000313" key="5">
    <source>
        <dbReference type="Proteomes" id="UP001431572"/>
    </source>
</evidence>
<dbReference type="InterPro" id="IPR043715">
    <property type="entry name" value="DUF5656"/>
</dbReference>
<feature type="transmembrane region" description="Helical" evidence="1">
    <location>
        <begin position="141"/>
        <end position="165"/>
    </location>
</feature>
<feature type="transmembrane region" description="Helical" evidence="1">
    <location>
        <begin position="259"/>
        <end position="278"/>
    </location>
</feature>
<evidence type="ECO:0000313" key="2">
    <source>
        <dbReference type="EMBL" id="NWJ47328.1"/>
    </source>
</evidence>
<dbReference type="Proteomes" id="UP000521676">
    <property type="component" value="Unassembled WGS sequence"/>
</dbReference>
<keyword evidence="1" id="KW-0812">Transmembrane</keyword>
<feature type="transmembrane region" description="Helical" evidence="1">
    <location>
        <begin position="110"/>
        <end position="129"/>
    </location>
</feature>
<protein>
    <submittedName>
        <fullName evidence="2">Uncharacterized protein</fullName>
    </submittedName>
</protein>